<name>A0A2I1PC28_9MICO</name>
<proteinExistence type="predicted"/>
<sequence length="77" mass="8616">MTGMPAIRLHGVPEQLRQTLIARATTRGLSLNDYLVGESGRVSEHPARQELLRRIRARGTQRLPPAADLLVTERPHL</sequence>
<gene>
    <name evidence="1" type="ORF">CYJ76_03855</name>
</gene>
<dbReference type="EMBL" id="PKIZ01000005">
    <property type="protein sequence ID" value="PKZ42189.1"/>
    <property type="molecule type" value="Genomic_DNA"/>
</dbReference>
<evidence type="ECO:0000313" key="1">
    <source>
        <dbReference type="EMBL" id="PKZ42189.1"/>
    </source>
</evidence>
<dbReference type="Proteomes" id="UP000234206">
    <property type="component" value="Unassembled WGS sequence"/>
</dbReference>
<evidence type="ECO:0000313" key="2">
    <source>
        <dbReference type="Proteomes" id="UP000234206"/>
    </source>
</evidence>
<protein>
    <recommendedName>
        <fullName evidence="3">Toxin-antitoxin system HicB family antitoxin</fullName>
    </recommendedName>
</protein>
<dbReference type="AlphaFoldDB" id="A0A2I1PC28"/>
<reference evidence="1 2" key="1">
    <citation type="submission" date="2017-12" db="EMBL/GenBank/DDBJ databases">
        <title>Phylogenetic diversity of female urinary microbiome.</title>
        <authorList>
            <person name="Thomas-White K."/>
            <person name="Wolfe A.J."/>
        </authorList>
    </citation>
    <scope>NUCLEOTIDE SEQUENCE [LARGE SCALE GENOMIC DNA]</scope>
    <source>
        <strain evidence="1 2">UMB1298</strain>
    </source>
</reference>
<comment type="caution">
    <text evidence="1">The sequence shown here is derived from an EMBL/GenBank/DDBJ whole genome shotgun (WGS) entry which is preliminary data.</text>
</comment>
<evidence type="ECO:0008006" key="3">
    <source>
        <dbReference type="Google" id="ProtNLM"/>
    </source>
</evidence>
<accession>A0A2I1PC28</accession>
<organism evidence="1 2">
    <name type="scientific">Kytococcus schroeteri</name>
    <dbReference type="NCBI Taxonomy" id="138300"/>
    <lineage>
        <taxon>Bacteria</taxon>
        <taxon>Bacillati</taxon>
        <taxon>Actinomycetota</taxon>
        <taxon>Actinomycetes</taxon>
        <taxon>Micrococcales</taxon>
        <taxon>Kytococcaceae</taxon>
        <taxon>Kytococcus</taxon>
    </lineage>
</organism>
<keyword evidence="2" id="KW-1185">Reference proteome</keyword>